<keyword evidence="1" id="KW-0472">Membrane</keyword>
<evidence type="ECO:0000313" key="3">
    <source>
        <dbReference type="Proteomes" id="UP000321947"/>
    </source>
</evidence>
<comment type="caution">
    <text evidence="2">The sequence shown here is derived from an EMBL/GenBank/DDBJ whole genome shotgun (WGS) entry which is preliminary data.</text>
</comment>
<keyword evidence="1" id="KW-1133">Transmembrane helix</keyword>
<sequence length="201" mass="22557">MVSKTQAIKYIYTKCMKEGTSVREHVLDMMMHFDNAEVNGGAIDEANQVSFILESLPKSFIPFQTNSSLNKIEFTLTTLLNELQRFQTLTVDERSPLVGRALVIFSIVSGCTLVVPPTSSSPNLYFKKMGEGRCQKCRPKSSEYESQSSNEMHFKWFLTPDERSPLVRGALAIFTIVPGCTLVLPPTSSLFDLYFGKTYEG</sequence>
<organism evidence="2 3">
    <name type="scientific">Cucumis melo var. makuwa</name>
    <name type="common">Oriental melon</name>
    <dbReference type="NCBI Taxonomy" id="1194695"/>
    <lineage>
        <taxon>Eukaryota</taxon>
        <taxon>Viridiplantae</taxon>
        <taxon>Streptophyta</taxon>
        <taxon>Embryophyta</taxon>
        <taxon>Tracheophyta</taxon>
        <taxon>Spermatophyta</taxon>
        <taxon>Magnoliopsida</taxon>
        <taxon>eudicotyledons</taxon>
        <taxon>Gunneridae</taxon>
        <taxon>Pentapetalae</taxon>
        <taxon>rosids</taxon>
        <taxon>fabids</taxon>
        <taxon>Cucurbitales</taxon>
        <taxon>Cucurbitaceae</taxon>
        <taxon>Benincaseae</taxon>
        <taxon>Cucumis</taxon>
    </lineage>
</organism>
<accession>A0A5D3BII7</accession>
<evidence type="ECO:0000256" key="1">
    <source>
        <dbReference type="SAM" id="Phobius"/>
    </source>
</evidence>
<dbReference type="Proteomes" id="UP000321947">
    <property type="component" value="Unassembled WGS sequence"/>
</dbReference>
<reference evidence="2 3" key="1">
    <citation type="submission" date="2019-08" db="EMBL/GenBank/DDBJ databases">
        <title>Draft genome sequences of two oriental melons (Cucumis melo L. var makuwa).</title>
        <authorList>
            <person name="Kwon S.-Y."/>
        </authorList>
    </citation>
    <scope>NUCLEOTIDE SEQUENCE [LARGE SCALE GENOMIC DNA]</scope>
    <source>
        <strain evidence="3">cv. Chang Bougi</strain>
        <tissue evidence="2">Leaf</tissue>
    </source>
</reference>
<keyword evidence="1" id="KW-0812">Transmembrane</keyword>
<protein>
    <submittedName>
        <fullName evidence="2">Gag/pol protein</fullName>
    </submittedName>
</protein>
<proteinExistence type="predicted"/>
<evidence type="ECO:0000313" key="2">
    <source>
        <dbReference type="EMBL" id="TYJ98799.1"/>
    </source>
</evidence>
<feature type="transmembrane region" description="Helical" evidence="1">
    <location>
        <begin position="166"/>
        <end position="184"/>
    </location>
</feature>
<gene>
    <name evidence="2" type="ORF">E5676_scaffold1625G00060</name>
</gene>
<feature type="transmembrane region" description="Helical" evidence="1">
    <location>
        <begin position="97"/>
        <end position="115"/>
    </location>
</feature>
<dbReference type="EMBL" id="SSTD01017803">
    <property type="protein sequence ID" value="TYJ98799.1"/>
    <property type="molecule type" value="Genomic_DNA"/>
</dbReference>
<name>A0A5D3BII7_CUCMM</name>
<dbReference type="AlphaFoldDB" id="A0A5D3BII7"/>